<dbReference type="SMART" id="SM00184">
    <property type="entry name" value="RING"/>
    <property type="match status" value="1"/>
</dbReference>
<accession>A0ABN9R928</accession>
<feature type="non-terminal residue" evidence="10">
    <location>
        <position position="1"/>
    </location>
</feature>
<dbReference type="SUPFAM" id="SSF57850">
    <property type="entry name" value="RING/U-box"/>
    <property type="match status" value="1"/>
</dbReference>
<keyword evidence="3" id="KW-0479">Metal-binding</keyword>
<evidence type="ECO:0000256" key="6">
    <source>
        <dbReference type="ARBA" id="ARBA00022989"/>
    </source>
</evidence>
<organism evidence="10 11">
    <name type="scientific">Prorocentrum cordatum</name>
    <dbReference type="NCBI Taxonomy" id="2364126"/>
    <lineage>
        <taxon>Eukaryota</taxon>
        <taxon>Sar</taxon>
        <taxon>Alveolata</taxon>
        <taxon>Dinophyceae</taxon>
        <taxon>Prorocentrales</taxon>
        <taxon>Prorocentraceae</taxon>
        <taxon>Prorocentrum</taxon>
    </lineage>
</organism>
<dbReference type="EMBL" id="CAUYUJ010005907">
    <property type="protein sequence ID" value="CAK0815416.1"/>
    <property type="molecule type" value="Genomic_DNA"/>
</dbReference>
<evidence type="ECO:0000256" key="5">
    <source>
        <dbReference type="ARBA" id="ARBA00022833"/>
    </source>
</evidence>
<keyword evidence="11" id="KW-1185">Reference proteome</keyword>
<evidence type="ECO:0000256" key="3">
    <source>
        <dbReference type="ARBA" id="ARBA00022723"/>
    </source>
</evidence>
<dbReference type="Proteomes" id="UP001189429">
    <property type="component" value="Unassembled WGS sequence"/>
</dbReference>
<feature type="domain" description="RING-type" evidence="9">
    <location>
        <begin position="20"/>
        <end position="61"/>
    </location>
</feature>
<dbReference type="PROSITE" id="PS50089">
    <property type="entry name" value="ZF_RING_2"/>
    <property type="match status" value="1"/>
</dbReference>
<dbReference type="Pfam" id="PF13639">
    <property type="entry name" value="zf-RING_2"/>
    <property type="match status" value="1"/>
</dbReference>
<keyword evidence="6" id="KW-1133">Transmembrane helix</keyword>
<evidence type="ECO:0000313" key="11">
    <source>
        <dbReference type="Proteomes" id="UP001189429"/>
    </source>
</evidence>
<comment type="caution">
    <text evidence="10">The sequence shown here is derived from an EMBL/GenBank/DDBJ whole genome shotgun (WGS) entry which is preliminary data.</text>
</comment>
<dbReference type="Gene3D" id="3.30.40.10">
    <property type="entry name" value="Zinc/RING finger domain, C3HC4 (zinc finger)"/>
    <property type="match status" value="1"/>
</dbReference>
<evidence type="ECO:0000256" key="4">
    <source>
        <dbReference type="ARBA" id="ARBA00022771"/>
    </source>
</evidence>
<proteinExistence type="predicted"/>
<dbReference type="InterPro" id="IPR001841">
    <property type="entry name" value="Znf_RING"/>
</dbReference>
<gene>
    <name evidence="10" type="ORF">PCOR1329_LOCUS18723</name>
</gene>
<evidence type="ECO:0000256" key="1">
    <source>
        <dbReference type="ARBA" id="ARBA00004370"/>
    </source>
</evidence>
<keyword evidence="5" id="KW-0862">Zinc</keyword>
<name>A0ABN9R928_9DINO</name>
<dbReference type="PANTHER" id="PTHR46539">
    <property type="entry name" value="E3 UBIQUITIN-PROTEIN LIGASE ATL42"/>
    <property type="match status" value="1"/>
</dbReference>
<reference evidence="10" key="1">
    <citation type="submission" date="2023-10" db="EMBL/GenBank/DDBJ databases">
        <authorList>
            <person name="Chen Y."/>
            <person name="Shah S."/>
            <person name="Dougan E. K."/>
            <person name="Thang M."/>
            <person name="Chan C."/>
        </authorList>
    </citation>
    <scope>NUCLEOTIDE SEQUENCE [LARGE SCALE GENOMIC DNA]</scope>
</reference>
<evidence type="ECO:0000256" key="7">
    <source>
        <dbReference type="ARBA" id="ARBA00023136"/>
    </source>
</evidence>
<sequence length="82" mass="8811">EEIERHCPSGPREAADGDVCPICLEEAVPDEVVRKLQCGHVVHKECCEAWLATADACPMCRSQVRRGSPTQGDPARALAPSA</sequence>
<dbReference type="PANTHER" id="PTHR46539:SF1">
    <property type="entry name" value="E3 UBIQUITIN-PROTEIN LIGASE ATL42"/>
    <property type="match status" value="1"/>
</dbReference>
<keyword evidence="4 8" id="KW-0863">Zinc-finger</keyword>
<protein>
    <recommendedName>
        <fullName evidence="9">RING-type domain-containing protein</fullName>
    </recommendedName>
</protein>
<comment type="subcellular location">
    <subcellularLocation>
        <location evidence="1">Membrane</location>
    </subcellularLocation>
</comment>
<keyword evidence="7" id="KW-0472">Membrane</keyword>
<keyword evidence="2" id="KW-0812">Transmembrane</keyword>
<dbReference type="InterPro" id="IPR013083">
    <property type="entry name" value="Znf_RING/FYVE/PHD"/>
</dbReference>
<evidence type="ECO:0000256" key="2">
    <source>
        <dbReference type="ARBA" id="ARBA00022692"/>
    </source>
</evidence>
<evidence type="ECO:0000259" key="9">
    <source>
        <dbReference type="PROSITE" id="PS50089"/>
    </source>
</evidence>
<evidence type="ECO:0000256" key="8">
    <source>
        <dbReference type="PROSITE-ProRule" id="PRU00175"/>
    </source>
</evidence>
<evidence type="ECO:0000313" key="10">
    <source>
        <dbReference type="EMBL" id="CAK0815416.1"/>
    </source>
</evidence>